<gene>
    <name evidence="1" type="ORF">Amac_047460</name>
</gene>
<evidence type="ECO:0000313" key="1">
    <source>
        <dbReference type="EMBL" id="GES11149.1"/>
    </source>
</evidence>
<reference evidence="1 2" key="1">
    <citation type="submission" date="2019-10" db="EMBL/GenBank/DDBJ databases">
        <title>Whole genome shotgun sequence of Acrocarpospora macrocephala NBRC 16266.</title>
        <authorList>
            <person name="Ichikawa N."/>
            <person name="Kimura A."/>
            <person name="Kitahashi Y."/>
            <person name="Komaki H."/>
            <person name="Oguchi A."/>
        </authorList>
    </citation>
    <scope>NUCLEOTIDE SEQUENCE [LARGE SCALE GENOMIC DNA]</scope>
    <source>
        <strain evidence="1 2">NBRC 16266</strain>
    </source>
</reference>
<name>A0A5M3WSS3_9ACTN</name>
<organism evidence="1 2">
    <name type="scientific">Acrocarpospora macrocephala</name>
    <dbReference type="NCBI Taxonomy" id="150177"/>
    <lineage>
        <taxon>Bacteria</taxon>
        <taxon>Bacillati</taxon>
        <taxon>Actinomycetota</taxon>
        <taxon>Actinomycetes</taxon>
        <taxon>Streptosporangiales</taxon>
        <taxon>Streptosporangiaceae</taxon>
        <taxon>Acrocarpospora</taxon>
    </lineage>
</organism>
<dbReference type="AlphaFoldDB" id="A0A5M3WSS3"/>
<sequence length="78" mass="8842">MWLAAGRLETAAKALDLTDLYLGTYGQRYPEGLLLLLRARLAPEADVRAALERARTLSLEREAHLFVQRADHLLGRRQ</sequence>
<accession>A0A5M3WSS3</accession>
<keyword evidence="2" id="KW-1185">Reference proteome</keyword>
<comment type="caution">
    <text evidence="1">The sequence shown here is derived from an EMBL/GenBank/DDBJ whole genome shotgun (WGS) entry which is preliminary data.</text>
</comment>
<protein>
    <submittedName>
        <fullName evidence="1">Uncharacterized protein</fullName>
    </submittedName>
</protein>
<proteinExistence type="predicted"/>
<dbReference type="RefSeq" id="WP_155356532.1">
    <property type="nucleotide sequence ID" value="NZ_BAAAHL010000018.1"/>
</dbReference>
<evidence type="ECO:0000313" key="2">
    <source>
        <dbReference type="Proteomes" id="UP000331127"/>
    </source>
</evidence>
<dbReference type="Proteomes" id="UP000331127">
    <property type="component" value="Unassembled WGS sequence"/>
</dbReference>
<dbReference type="EMBL" id="BLAE01000027">
    <property type="protein sequence ID" value="GES11149.1"/>
    <property type="molecule type" value="Genomic_DNA"/>
</dbReference>